<dbReference type="InterPro" id="IPR051675">
    <property type="entry name" value="Endo/Exo/Phosphatase_dom_1"/>
</dbReference>
<dbReference type="EMBL" id="BAABKD010000002">
    <property type="protein sequence ID" value="GAA5086062.1"/>
    <property type="molecule type" value="Genomic_DNA"/>
</dbReference>
<dbReference type="RefSeq" id="WP_260650376.1">
    <property type="nucleotide sequence ID" value="NZ_BAABKD010000002.1"/>
</dbReference>
<gene>
    <name evidence="3" type="ORF">GCM10023337_05390</name>
</gene>
<protein>
    <recommendedName>
        <fullName evidence="2">Helix-hairpin-helix DNA-binding motif class 1 domain-containing protein</fullName>
    </recommendedName>
</protein>
<feature type="domain" description="Helix-hairpin-helix DNA-binding motif class 1" evidence="2">
    <location>
        <begin position="71"/>
        <end position="90"/>
    </location>
</feature>
<dbReference type="Proteomes" id="UP001500227">
    <property type="component" value="Unassembled WGS sequence"/>
</dbReference>
<sequence>MRLVQFFSNPLFWVRLAVLLVSCLVAFQAGAVDLNSASATQLQQIKGIGPKMAQRILEERERGGPYVSFQDLSDRVKGIGAKRLQGLIDAGLQLTPATNALPVDKNTKKAPKT</sequence>
<dbReference type="Gene3D" id="1.10.150.280">
    <property type="entry name" value="AF1531-like domain"/>
    <property type="match status" value="1"/>
</dbReference>
<feature type="domain" description="Helix-hairpin-helix DNA-binding motif class 1" evidence="2">
    <location>
        <begin position="40"/>
        <end position="59"/>
    </location>
</feature>
<dbReference type="PANTHER" id="PTHR21180:SF32">
    <property type="entry name" value="ENDONUCLEASE_EXONUCLEASE_PHOSPHATASE FAMILY DOMAIN-CONTAINING PROTEIN 1"/>
    <property type="match status" value="1"/>
</dbReference>
<comment type="caution">
    <text evidence="3">The sequence shown here is derived from an EMBL/GenBank/DDBJ whole genome shotgun (WGS) entry which is preliminary data.</text>
</comment>
<reference evidence="4" key="1">
    <citation type="journal article" date="2019" name="Int. J. Syst. Evol. Microbiol.">
        <title>The Global Catalogue of Microorganisms (GCM) 10K type strain sequencing project: providing services to taxonomists for standard genome sequencing and annotation.</title>
        <authorList>
            <consortium name="The Broad Institute Genomics Platform"/>
            <consortium name="The Broad Institute Genome Sequencing Center for Infectious Disease"/>
            <person name="Wu L."/>
            <person name="Ma J."/>
        </authorList>
    </citation>
    <scope>NUCLEOTIDE SEQUENCE [LARGE SCALE GENOMIC DNA]</scope>
    <source>
        <strain evidence="4">JCM 18423</strain>
    </source>
</reference>
<dbReference type="SMART" id="SM00278">
    <property type="entry name" value="HhH1"/>
    <property type="match status" value="2"/>
</dbReference>
<keyword evidence="1" id="KW-0732">Signal</keyword>
<dbReference type="Pfam" id="PF12836">
    <property type="entry name" value="HHH_3"/>
    <property type="match status" value="1"/>
</dbReference>
<proteinExistence type="predicted"/>
<evidence type="ECO:0000313" key="4">
    <source>
        <dbReference type="Proteomes" id="UP001500227"/>
    </source>
</evidence>
<evidence type="ECO:0000256" key="1">
    <source>
        <dbReference type="SAM" id="SignalP"/>
    </source>
</evidence>
<dbReference type="SUPFAM" id="SSF47781">
    <property type="entry name" value="RuvA domain 2-like"/>
    <property type="match status" value="1"/>
</dbReference>
<keyword evidence="4" id="KW-1185">Reference proteome</keyword>
<accession>A0ABP9M0N7</accession>
<name>A0ABP9M0N7_9BURK</name>
<evidence type="ECO:0000259" key="2">
    <source>
        <dbReference type="SMART" id="SM00278"/>
    </source>
</evidence>
<organism evidence="3 4">
    <name type="scientific">Paenalcaligenes hermetiae</name>
    <dbReference type="NCBI Taxonomy" id="1157987"/>
    <lineage>
        <taxon>Bacteria</taxon>
        <taxon>Pseudomonadati</taxon>
        <taxon>Pseudomonadota</taxon>
        <taxon>Betaproteobacteria</taxon>
        <taxon>Burkholderiales</taxon>
        <taxon>Alcaligenaceae</taxon>
        <taxon>Paenalcaligenes</taxon>
    </lineage>
</organism>
<feature type="signal peptide" evidence="1">
    <location>
        <begin position="1"/>
        <end position="31"/>
    </location>
</feature>
<dbReference type="InterPro" id="IPR010994">
    <property type="entry name" value="RuvA_2-like"/>
</dbReference>
<evidence type="ECO:0000313" key="3">
    <source>
        <dbReference type="EMBL" id="GAA5086062.1"/>
    </source>
</evidence>
<dbReference type="PANTHER" id="PTHR21180">
    <property type="entry name" value="ENDONUCLEASE/EXONUCLEASE/PHOSPHATASE FAMILY DOMAIN-CONTAINING PROTEIN 1"/>
    <property type="match status" value="1"/>
</dbReference>
<dbReference type="InterPro" id="IPR003583">
    <property type="entry name" value="Hlx-hairpin-Hlx_DNA-bd_motif"/>
</dbReference>
<feature type="chain" id="PRO_5046455650" description="Helix-hairpin-helix DNA-binding motif class 1 domain-containing protein" evidence="1">
    <location>
        <begin position="32"/>
        <end position="113"/>
    </location>
</feature>